<reference evidence="1 2" key="1">
    <citation type="submission" date="2019-08" db="EMBL/GenBank/DDBJ databases">
        <authorList>
            <person name="Alioto T."/>
            <person name="Alioto T."/>
            <person name="Gomez Garrido J."/>
        </authorList>
    </citation>
    <scope>NUCLEOTIDE SEQUENCE [LARGE SCALE GENOMIC DNA]</scope>
</reference>
<evidence type="ECO:0000313" key="1">
    <source>
        <dbReference type="EMBL" id="VVC31828.1"/>
    </source>
</evidence>
<evidence type="ECO:0000313" key="2">
    <source>
        <dbReference type="Proteomes" id="UP000325440"/>
    </source>
</evidence>
<gene>
    <name evidence="1" type="ORF">CINCED_3A023151</name>
</gene>
<sequence>MAKDTVVKDAVPKCIRQMGQIPLLNLKEDVNTWIEIFELFVTLNEVELTLLYKTSVDLSLALESANKDILELVKTDVRWKAYKGSFIIPF</sequence>
<dbReference type="EMBL" id="CABPRJ010000951">
    <property type="protein sequence ID" value="VVC31828.1"/>
    <property type="molecule type" value="Genomic_DNA"/>
</dbReference>
<organism evidence="1 2">
    <name type="scientific">Cinara cedri</name>
    <dbReference type="NCBI Taxonomy" id="506608"/>
    <lineage>
        <taxon>Eukaryota</taxon>
        <taxon>Metazoa</taxon>
        <taxon>Ecdysozoa</taxon>
        <taxon>Arthropoda</taxon>
        <taxon>Hexapoda</taxon>
        <taxon>Insecta</taxon>
        <taxon>Pterygota</taxon>
        <taxon>Neoptera</taxon>
        <taxon>Paraneoptera</taxon>
        <taxon>Hemiptera</taxon>
        <taxon>Sternorrhyncha</taxon>
        <taxon>Aphidomorpha</taxon>
        <taxon>Aphidoidea</taxon>
        <taxon>Aphididae</taxon>
        <taxon>Lachninae</taxon>
        <taxon>Cinara</taxon>
    </lineage>
</organism>
<dbReference type="AlphaFoldDB" id="A0A5E4MHZ3"/>
<protein>
    <submittedName>
        <fullName evidence="1">Uncharacterized protein</fullName>
    </submittedName>
</protein>
<keyword evidence="2" id="KW-1185">Reference proteome</keyword>
<accession>A0A5E4MHZ3</accession>
<proteinExistence type="predicted"/>
<name>A0A5E4MHZ3_9HEMI</name>
<dbReference type="Proteomes" id="UP000325440">
    <property type="component" value="Unassembled WGS sequence"/>
</dbReference>